<dbReference type="RefSeq" id="WP_237028387.1">
    <property type="nucleotide sequence ID" value="NZ_CP015124.1"/>
</dbReference>
<evidence type="ECO:0000313" key="2">
    <source>
        <dbReference type="EMBL" id="MDE4166356.1"/>
    </source>
</evidence>
<protein>
    <recommendedName>
        <fullName evidence="4">DUF2946 domain-containing protein</fullName>
    </recommendedName>
</protein>
<gene>
    <name evidence="2" type="ORF">PXK24_11690</name>
</gene>
<reference evidence="2 3" key="1">
    <citation type="submission" date="2023-02" db="EMBL/GenBank/DDBJ databases">
        <title>Population genomics of bacteria associated with diatom.</title>
        <authorList>
            <person name="Xie J."/>
            <person name="Wang H."/>
        </authorList>
    </citation>
    <scope>NUCLEOTIDE SEQUENCE [LARGE SCALE GENOMIC DNA]</scope>
    <source>
        <strain evidence="2 3">PT47_8</strain>
    </source>
</reference>
<evidence type="ECO:0000313" key="3">
    <source>
        <dbReference type="Proteomes" id="UP001218364"/>
    </source>
</evidence>
<dbReference type="Proteomes" id="UP001218364">
    <property type="component" value="Unassembled WGS sequence"/>
</dbReference>
<dbReference type="AlphaFoldDB" id="A0ABD4XAE4"/>
<evidence type="ECO:0008006" key="4">
    <source>
        <dbReference type="Google" id="ProtNLM"/>
    </source>
</evidence>
<evidence type="ECO:0000256" key="1">
    <source>
        <dbReference type="SAM" id="SignalP"/>
    </source>
</evidence>
<sequence>MMRRLRIYIGIFLSLAVVLTAHSAAAMRGARDASGQIVICTGTGPVAIYVDSDGQPVPAPHYCPDCVMHLLDAGLPVQQALPIPARPVLQDLTPDRTVLIPVSCGQYALARGPPISA</sequence>
<comment type="caution">
    <text evidence="2">The sequence shown here is derived from an EMBL/GenBank/DDBJ whole genome shotgun (WGS) entry which is preliminary data.</text>
</comment>
<feature type="chain" id="PRO_5044754909" description="DUF2946 domain-containing protein" evidence="1">
    <location>
        <begin position="24"/>
        <end position="117"/>
    </location>
</feature>
<organism evidence="2 3">
    <name type="scientific">Phaeobacter gallaeciensis</name>
    <dbReference type="NCBI Taxonomy" id="60890"/>
    <lineage>
        <taxon>Bacteria</taxon>
        <taxon>Pseudomonadati</taxon>
        <taxon>Pseudomonadota</taxon>
        <taxon>Alphaproteobacteria</taxon>
        <taxon>Rhodobacterales</taxon>
        <taxon>Roseobacteraceae</taxon>
        <taxon>Phaeobacter</taxon>
    </lineage>
</organism>
<accession>A0ABD4XAE4</accession>
<name>A0ABD4XAE4_9RHOB</name>
<feature type="signal peptide" evidence="1">
    <location>
        <begin position="1"/>
        <end position="23"/>
    </location>
</feature>
<keyword evidence="1" id="KW-0732">Signal</keyword>
<dbReference type="EMBL" id="JARCJK010000005">
    <property type="protein sequence ID" value="MDE4166356.1"/>
    <property type="molecule type" value="Genomic_DNA"/>
</dbReference>
<proteinExistence type="predicted"/>